<keyword evidence="2" id="KW-0479">Metal-binding</keyword>
<dbReference type="SMART" id="SM00066">
    <property type="entry name" value="GAL4"/>
    <property type="match status" value="1"/>
</dbReference>
<gene>
    <name evidence="9" type="ORF">N7476_008409</name>
</gene>
<dbReference type="Gene3D" id="4.10.240.10">
    <property type="entry name" value="Zn(2)-C6 fungal-type DNA-binding domain"/>
    <property type="match status" value="1"/>
</dbReference>
<keyword evidence="3" id="KW-0805">Transcription regulation</keyword>
<dbReference type="InterPro" id="IPR007219">
    <property type="entry name" value="XnlR_reg_dom"/>
</dbReference>
<evidence type="ECO:0000313" key="9">
    <source>
        <dbReference type="EMBL" id="KAJ5307753.1"/>
    </source>
</evidence>
<dbReference type="CDD" id="cd12148">
    <property type="entry name" value="fungal_TF_MHR"/>
    <property type="match status" value="1"/>
</dbReference>
<proteinExistence type="predicted"/>
<evidence type="ECO:0000313" key="10">
    <source>
        <dbReference type="Proteomes" id="UP001147746"/>
    </source>
</evidence>
<comment type="subcellular location">
    <subcellularLocation>
        <location evidence="1">Nucleus</location>
    </subcellularLocation>
</comment>
<evidence type="ECO:0000259" key="8">
    <source>
        <dbReference type="PROSITE" id="PS50048"/>
    </source>
</evidence>
<evidence type="ECO:0000256" key="5">
    <source>
        <dbReference type="ARBA" id="ARBA00023163"/>
    </source>
</evidence>
<keyword evidence="10" id="KW-1185">Reference proteome</keyword>
<sequence length="669" mass="75809">MTSRPVKRPRLALSCLVCSRRKVRCGREQPHCSNCHRLGETCVYNTGTRDPGTGRVLRAGELEEGNSGESSISNLPEFRDNPQPKAPSEQESSPDTVVLPSNYLSTQHDSQLRYVGKSFWGFVNGQVADIPPPHVSVTSLVQCLHLLPTKLASNALVQAFIFGVYPIFPLISLQIFQSECESFWRCFDADGLMAPPSSLVQDPTFTCLHFAVLFAGASVATESACNVPELKNHERKGMMDLLEKACHDSLTACKYTEHPTLNTLAASLLVHHFTKHEPLGDAIFIAATVRLAQSMGLHREVEHEVKNPLIREYRRRIWWHIVWFDVQTSLSTGLPTCCGNNLEGTPMIDQFILKIQETSQFAERQSETMKLAVGRYEIARLQNRIIHQLQDSRQVSENTITELVFATVELQRLINDQIPQLLDMGSSVDMTFQNTHRERFDDMKNATPQSNPEYYDDHMENNVIAWWADMTLALLRSEAILTLQKPLLSPPNSQSPSSQASWHSMAQLCLNYLQLFSLIQEVPAWEPWAWFGSTYYCPEQCALLILVYLKHHLYPENEQEMVTCVNNFLTHRSQTRPRWTGQDTLSMKTLSRLWEQVDVFSDNQRSTQSNDLSSTPSYVGPGCDVISRIATGQQDDRTEESTFQANLKGSSPLGSDGTLEYIFQRWFRT</sequence>
<dbReference type="SMART" id="SM00906">
    <property type="entry name" value="Fungal_trans"/>
    <property type="match status" value="1"/>
</dbReference>
<evidence type="ECO:0000256" key="3">
    <source>
        <dbReference type="ARBA" id="ARBA00023015"/>
    </source>
</evidence>
<dbReference type="GO" id="GO:0000981">
    <property type="term" value="F:DNA-binding transcription factor activity, RNA polymerase II-specific"/>
    <property type="evidence" value="ECO:0007669"/>
    <property type="project" value="InterPro"/>
</dbReference>
<dbReference type="GO" id="GO:0006351">
    <property type="term" value="P:DNA-templated transcription"/>
    <property type="evidence" value="ECO:0007669"/>
    <property type="project" value="InterPro"/>
</dbReference>
<dbReference type="SUPFAM" id="SSF57701">
    <property type="entry name" value="Zn2/Cys6 DNA-binding domain"/>
    <property type="match status" value="1"/>
</dbReference>
<dbReference type="InterPro" id="IPR050613">
    <property type="entry name" value="Sec_Metabolite_Reg"/>
</dbReference>
<evidence type="ECO:0000256" key="4">
    <source>
        <dbReference type="ARBA" id="ARBA00023125"/>
    </source>
</evidence>
<dbReference type="InterPro" id="IPR001138">
    <property type="entry name" value="Zn2Cys6_DnaBD"/>
</dbReference>
<dbReference type="EMBL" id="JAPZBO010000008">
    <property type="protein sequence ID" value="KAJ5307753.1"/>
    <property type="molecule type" value="Genomic_DNA"/>
</dbReference>
<dbReference type="Pfam" id="PF04082">
    <property type="entry name" value="Fungal_trans"/>
    <property type="match status" value="1"/>
</dbReference>
<reference evidence="9" key="2">
    <citation type="journal article" date="2023" name="IMA Fungus">
        <title>Comparative genomic study of the Penicillium genus elucidates a diverse pangenome and 15 lateral gene transfer events.</title>
        <authorList>
            <person name="Petersen C."/>
            <person name="Sorensen T."/>
            <person name="Nielsen M.R."/>
            <person name="Sondergaard T.E."/>
            <person name="Sorensen J.L."/>
            <person name="Fitzpatrick D.A."/>
            <person name="Frisvad J.C."/>
            <person name="Nielsen K.L."/>
        </authorList>
    </citation>
    <scope>NUCLEOTIDE SEQUENCE</scope>
    <source>
        <strain evidence="9">IBT 21472</strain>
    </source>
</reference>
<reference evidence="9" key="1">
    <citation type="submission" date="2022-12" db="EMBL/GenBank/DDBJ databases">
        <authorList>
            <person name="Petersen C."/>
        </authorList>
    </citation>
    <scope>NUCLEOTIDE SEQUENCE</scope>
    <source>
        <strain evidence="9">IBT 21472</strain>
    </source>
</reference>
<evidence type="ECO:0000256" key="2">
    <source>
        <dbReference type="ARBA" id="ARBA00022723"/>
    </source>
</evidence>
<dbReference type="GO" id="GO:0005634">
    <property type="term" value="C:nucleus"/>
    <property type="evidence" value="ECO:0007669"/>
    <property type="project" value="UniProtKB-SubCell"/>
</dbReference>
<dbReference type="CDD" id="cd00067">
    <property type="entry name" value="GAL4"/>
    <property type="match status" value="1"/>
</dbReference>
<feature type="region of interest" description="Disordered" evidence="7">
    <location>
        <begin position="61"/>
        <end position="97"/>
    </location>
</feature>
<evidence type="ECO:0000256" key="1">
    <source>
        <dbReference type="ARBA" id="ARBA00004123"/>
    </source>
</evidence>
<dbReference type="Proteomes" id="UP001147746">
    <property type="component" value="Unassembled WGS sequence"/>
</dbReference>
<keyword evidence="4" id="KW-0238">DNA-binding</keyword>
<comment type="caution">
    <text evidence="9">The sequence shown here is derived from an EMBL/GenBank/DDBJ whole genome shotgun (WGS) entry which is preliminary data.</text>
</comment>
<dbReference type="Pfam" id="PF00172">
    <property type="entry name" value="Zn_clus"/>
    <property type="match status" value="1"/>
</dbReference>
<keyword evidence="5" id="KW-0804">Transcription</keyword>
<dbReference type="GO" id="GO:0003677">
    <property type="term" value="F:DNA binding"/>
    <property type="evidence" value="ECO:0007669"/>
    <property type="project" value="UniProtKB-KW"/>
</dbReference>
<dbReference type="AlphaFoldDB" id="A0A9W9PRS2"/>
<dbReference type="PROSITE" id="PS00463">
    <property type="entry name" value="ZN2_CY6_FUNGAL_1"/>
    <property type="match status" value="1"/>
</dbReference>
<dbReference type="InterPro" id="IPR036864">
    <property type="entry name" value="Zn2-C6_fun-type_DNA-bd_sf"/>
</dbReference>
<dbReference type="PRINTS" id="PR00755">
    <property type="entry name" value="AFLATOXINBRP"/>
</dbReference>
<organism evidence="9 10">
    <name type="scientific">Penicillium atrosanguineum</name>
    <dbReference type="NCBI Taxonomy" id="1132637"/>
    <lineage>
        <taxon>Eukaryota</taxon>
        <taxon>Fungi</taxon>
        <taxon>Dikarya</taxon>
        <taxon>Ascomycota</taxon>
        <taxon>Pezizomycotina</taxon>
        <taxon>Eurotiomycetes</taxon>
        <taxon>Eurotiomycetidae</taxon>
        <taxon>Eurotiales</taxon>
        <taxon>Aspergillaceae</taxon>
        <taxon>Penicillium</taxon>
    </lineage>
</organism>
<keyword evidence="6" id="KW-0539">Nucleus</keyword>
<name>A0A9W9PRS2_9EURO</name>
<dbReference type="GO" id="GO:0008270">
    <property type="term" value="F:zinc ion binding"/>
    <property type="evidence" value="ECO:0007669"/>
    <property type="project" value="InterPro"/>
</dbReference>
<feature type="domain" description="Zn(2)-C6 fungal-type" evidence="8">
    <location>
        <begin position="14"/>
        <end position="44"/>
    </location>
</feature>
<accession>A0A9W9PRS2</accession>
<dbReference type="PROSITE" id="PS50048">
    <property type="entry name" value="ZN2_CY6_FUNGAL_2"/>
    <property type="match status" value="1"/>
</dbReference>
<dbReference type="PANTHER" id="PTHR31001">
    <property type="entry name" value="UNCHARACTERIZED TRANSCRIPTIONAL REGULATORY PROTEIN"/>
    <property type="match status" value="1"/>
</dbReference>
<evidence type="ECO:0000256" key="6">
    <source>
        <dbReference type="ARBA" id="ARBA00023242"/>
    </source>
</evidence>
<protein>
    <recommendedName>
        <fullName evidence="8">Zn(2)-C6 fungal-type domain-containing protein</fullName>
    </recommendedName>
</protein>
<evidence type="ECO:0000256" key="7">
    <source>
        <dbReference type="SAM" id="MobiDB-lite"/>
    </source>
</evidence>
<feature type="compositionally biased region" description="Low complexity" evidence="7">
    <location>
        <begin position="65"/>
        <end position="75"/>
    </location>
</feature>